<keyword evidence="6" id="KW-0472">Membrane</keyword>
<organism evidence="10 11">
    <name type="scientific">Erythranthe guttata</name>
    <name type="common">Yellow monkey flower</name>
    <name type="synonym">Mimulus guttatus</name>
    <dbReference type="NCBI Taxonomy" id="4155"/>
    <lineage>
        <taxon>Eukaryota</taxon>
        <taxon>Viridiplantae</taxon>
        <taxon>Streptophyta</taxon>
        <taxon>Embryophyta</taxon>
        <taxon>Tracheophyta</taxon>
        <taxon>Spermatophyta</taxon>
        <taxon>Magnoliopsida</taxon>
        <taxon>eudicotyledons</taxon>
        <taxon>Gunneridae</taxon>
        <taxon>Pentapetalae</taxon>
        <taxon>asterids</taxon>
        <taxon>lamiids</taxon>
        <taxon>Lamiales</taxon>
        <taxon>Phrymaceae</taxon>
        <taxon>Erythranthe</taxon>
    </lineage>
</organism>
<dbReference type="PROSITE" id="PS51450">
    <property type="entry name" value="LRR"/>
    <property type="match status" value="1"/>
</dbReference>
<proteinExistence type="inferred from homology"/>
<comment type="similarity">
    <text evidence="7">Belongs to the polygalacturonase-inhibiting protein family.</text>
</comment>
<gene>
    <name evidence="10" type="ORF">MIMGU_mgv1a024799mg</name>
</gene>
<evidence type="ECO:0000256" key="7">
    <source>
        <dbReference type="ARBA" id="ARBA00038043"/>
    </source>
</evidence>
<keyword evidence="5" id="KW-0677">Repeat</keyword>
<dbReference type="SUPFAM" id="SSF52058">
    <property type="entry name" value="L domain-like"/>
    <property type="match status" value="1"/>
</dbReference>
<dbReference type="Pfam" id="PF08263">
    <property type="entry name" value="LRRNT_2"/>
    <property type="match status" value="1"/>
</dbReference>
<dbReference type="Gene3D" id="3.80.10.10">
    <property type="entry name" value="Ribonuclease Inhibitor"/>
    <property type="match status" value="1"/>
</dbReference>
<evidence type="ECO:0000313" key="10">
    <source>
        <dbReference type="EMBL" id="EYU39901.1"/>
    </source>
</evidence>
<accession>A0A022RI75</accession>
<dbReference type="InterPro" id="IPR001611">
    <property type="entry name" value="Leu-rich_rpt"/>
</dbReference>
<evidence type="ECO:0000256" key="4">
    <source>
        <dbReference type="ARBA" id="ARBA00022729"/>
    </source>
</evidence>
<dbReference type="GO" id="GO:0016020">
    <property type="term" value="C:membrane"/>
    <property type="evidence" value="ECO:0007669"/>
    <property type="project" value="UniProtKB-SubCell"/>
</dbReference>
<feature type="signal peptide" evidence="8">
    <location>
        <begin position="1"/>
        <end position="21"/>
    </location>
</feature>
<evidence type="ECO:0000313" key="11">
    <source>
        <dbReference type="Proteomes" id="UP000030748"/>
    </source>
</evidence>
<dbReference type="STRING" id="4155.A0A022RI75"/>
<dbReference type="InterPro" id="IPR013210">
    <property type="entry name" value="LRR_N_plant-typ"/>
</dbReference>
<dbReference type="InterPro" id="IPR051848">
    <property type="entry name" value="PGIP"/>
</dbReference>
<comment type="subcellular location">
    <subcellularLocation>
        <location evidence="1">Cell envelope</location>
    </subcellularLocation>
    <subcellularLocation>
        <location evidence="2">Membrane</location>
    </subcellularLocation>
</comment>
<keyword evidence="11" id="KW-1185">Reference proteome</keyword>
<dbReference type="OrthoDB" id="1074291at2759"/>
<dbReference type="PANTHER" id="PTHR48059:SF4">
    <property type="entry name" value="POLYGALACTURONASE INHIBITOR 1-RELATED"/>
    <property type="match status" value="1"/>
</dbReference>
<keyword evidence="3" id="KW-0433">Leucine-rich repeat</keyword>
<evidence type="ECO:0000256" key="1">
    <source>
        <dbReference type="ARBA" id="ARBA00004196"/>
    </source>
</evidence>
<dbReference type="EMBL" id="KI630437">
    <property type="protein sequence ID" value="EYU39901.1"/>
    <property type="molecule type" value="Genomic_DNA"/>
</dbReference>
<protein>
    <recommendedName>
        <fullName evidence="9">Leucine-rich repeat-containing N-terminal plant-type domain-containing protein</fullName>
    </recommendedName>
</protein>
<feature type="domain" description="Leucine-rich repeat-containing N-terminal plant-type" evidence="9">
    <location>
        <begin position="25"/>
        <end position="64"/>
    </location>
</feature>
<reference evidence="10 11" key="1">
    <citation type="journal article" date="2013" name="Proc. Natl. Acad. Sci. U.S.A.">
        <title>Fine-scale variation in meiotic recombination in Mimulus inferred from population shotgun sequencing.</title>
        <authorList>
            <person name="Hellsten U."/>
            <person name="Wright K.M."/>
            <person name="Jenkins J."/>
            <person name="Shu S."/>
            <person name="Yuan Y."/>
            <person name="Wessler S.R."/>
            <person name="Schmutz J."/>
            <person name="Willis J.H."/>
            <person name="Rokhsar D.S."/>
        </authorList>
    </citation>
    <scope>NUCLEOTIDE SEQUENCE [LARGE SCALE GENOMIC DNA]</scope>
    <source>
        <strain evidence="11">cv. DUN x IM62</strain>
    </source>
</reference>
<dbReference type="Pfam" id="PF00560">
    <property type="entry name" value="LRR_1"/>
    <property type="match status" value="5"/>
</dbReference>
<evidence type="ECO:0000256" key="2">
    <source>
        <dbReference type="ARBA" id="ARBA00004370"/>
    </source>
</evidence>
<evidence type="ECO:0000256" key="8">
    <source>
        <dbReference type="SAM" id="SignalP"/>
    </source>
</evidence>
<dbReference type="AlphaFoldDB" id="A0A022RI75"/>
<dbReference type="KEGG" id="egt:105955210"/>
<evidence type="ECO:0000256" key="3">
    <source>
        <dbReference type="ARBA" id="ARBA00022614"/>
    </source>
</evidence>
<evidence type="ECO:0000259" key="9">
    <source>
        <dbReference type="Pfam" id="PF08263"/>
    </source>
</evidence>
<sequence>MVVAFHCFLFVLLSLSKTALSERCHPNDKKALLKIKKDLNYPHHFISWDAKTDCCIDWKAVGCDDKTHRITQFYAAYADLNLPIPAAIGDLPFLEYLKFHKSGVTGEIPESITKLSHLQFLDLRWNYLTGPVPSFLGKLKKLTYIALSFNNLTGSIPASLSEIQNLGRLRLDRNKLTGGIPESFADFRQQDFSLYLSHNQLTGNIPAKLGYANFTWIDVSRNRLQGDVSFLFGKNKSLGVADFSRNMLEFDLSEVEFPASLTDLDLNHNRITGSLPEGLAELGSTLNSLNVSYNRLCGRIPAGGRLPDFDYTAYFHNRCLCGAPLPKCK</sequence>
<dbReference type="FunFam" id="3.80.10.10:FF:000400">
    <property type="entry name" value="Nuclear pore complex protein NUP107"/>
    <property type="match status" value="1"/>
</dbReference>
<keyword evidence="4 8" id="KW-0732">Signal</keyword>
<name>A0A022RI75_ERYGU</name>
<dbReference type="InterPro" id="IPR032675">
    <property type="entry name" value="LRR_dom_sf"/>
</dbReference>
<dbReference type="Proteomes" id="UP000030748">
    <property type="component" value="Unassembled WGS sequence"/>
</dbReference>
<evidence type="ECO:0000256" key="5">
    <source>
        <dbReference type="ARBA" id="ARBA00022737"/>
    </source>
</evidence>
<dbReference type="OMA" id="AKKTTWH"/>
<dbReference type="PANTHER" id="PTHR48059">
    <property type="entry name" value="POLYGALACTURONASE INHIBITOR 1"/>
    <property type="match status" value="1"/>
</dbReference>
<evidence type="ECO:0000256" key="6">
    <source>
        <dbReference type="ARBA" id="ARBA00023136"/>
    </source>
</evidence>
<feature type="chain" id="PRO_5001504816" description="Leucine-rich repeat-containing N-terminal plant-type domain-containing protein" evidence="8">
    <location>
        <begin position="22"/>
        <end position="329"/>
    </location>
</feature>